<name>A0A4Q9GA26_9HYPH</name>
<keyword evidence="3" id="KW-1185">Reference proteome</keyword>
<dbReference type="InterPro" id="IPR050397">
    <property type="entry name" value="Env_Response_Regulators"/>
</dbReference>
<dbReference type="GO" id="GO:0003700">
    <property type="term" value="F:DNA-binding transcription factor activity"/>
    <property type="evidence" value="ECO:0007669"/>
    <property type="project" value="TreeGrafter"/>
</dbReference>
<dbReference type="CDD" id="cd00038">
    <property type="entry name" value="CAP_ED"/>
    <property type="match status" value="1"/>
</dbReference>
<dbReference type="AlphaFoldDB" id="A0A4Q9GA26"/>
<dbReference type="Pfam" id="PF00027">
    <property type="entry name" value="cNMP_binding"/>
    <property type="match status" value="1"/>
</dbReference>
<evidence type="ECO:0000259" key="1">
    <source>
        <dbReference type="PROSITE" id="PS50042"/>
    </source>
</evidence>
<dbReference type="GO" id="GO:0005829">
    <property type="term" value="C:cytosol"/>
    <property type="evidence" value="ECO:0007669"/>
    <property type="project" value="TreeGrafter"/>
</dbReference>
<sequence>MALEDDIRVLSETPLLSELGRDALRLIAFSADHVRLSRGDVLFSEGDSADCGYVVVAGRITLERGGKETVVGRASLIGELALVADILRPATATAREPLVLLRIARESFGRLFTEYPELARKLHARLAARVQNDIIDLKKIEAALRK</sequence>
<comment type="caution">
    <text evidence="2">The sequence shown here is derived from an EMBL/GenBank/DDBJ whole genome shotgun (WGS) entry which is preliminary data.</text>
</comment>
<dbReference type="InterPro" id="IPR000595">
    <property type="entry name" value="cNMP-bd_dom"/>
</dbReference>
<gene>
    <name evidence="2" type="ORF">EYR15_15970</name>
</gene>
<evidence type="ECO:0000313" key="3">
    <source>
        <dbReference type="Proteomes" id="UP000291613"/>
    </source>
</evidence>
<dbReference type="InterPro" id="IPR018490">
    <property type="entry name" value="cNMP-bd_dom_sf"/>
</dbReference>
<dbReference type="SUPFAM" id="SSF51206">
    <property type="entry name" value="cAMP-binding domain-like"/>
    <property type="match status" value="1"/>
</dbReference>
<dbReference type="EMBL" id="SIUB01000010">
    <property type="protein sequence ID" value="TBN47650.1"/>
    <property type="molecule type" value="Genomic_DNA"/>
</dbReference>
<dbReference type="PANTHER" id="PTHR24567">
    <property type="entry name" value="CRP FAMILY TRANSCRIPTIONAL REGULATORY PROTEIN"/>
    <property type="match status" value="1"/>
</dbReference>
<dbReference type="OrthoDB" id="9807547at2"/>
<organism evidence="2 3">
    <name type="scientific">Hansschlegelia quercus</name>
    <dbReference type="NCBI Taxonomy" id="2528245"/>
    <lineage>
        <taxon>Bacteria</taxon>
        <taxon>Pseudomonadati</taxon>
        <taxon>Pseudomonadota</taxon>
        <taxon>Alphaproteobacteria</taxon>
        <taxon>Hyphomicrobiales</taxon>
        <taxon>Methylopilaceae</taxon>
        <taxon>Hansschlegelia</taxon>
    </lineage>
</organism>
<accession>A0A4Q9GA26</accession>
<dbReference type="PROSITE" id="PS50042">
    <property type="entry name" value="CNMP_BINDING_3"/>
    <property type="match status" value="1"/>
</dbReference>
<dbReference type="RefSeq" id="WP_131004568.1">
    <property type="nucleotide sequence ID" value="NZ_JBHSZR010000006.1"/>
</dbReference>
<dbReference type="InterPro" id="IPR014710">
    <property type="entry name" value="RmlC-like_jellyroll"/>
</dbReference>
<feature type="domain" description="Cyclic nucleotide-binding" evidence="1">
    <location>
        <begin position="15"/>
        <end position="129"/>
    </location>
</feature>
<reference evidence="2 3" key="1">
    <citation type="submission" date="2019-02" db="EMBL/GenBank/DDBJ databases">
        <title>Hansschlegelia quercus sp. nov., a novel methylotrophic bacterium from buds of oak (Quercus robur L.).</title>
        <authorList>
            <person name="Agafonova N.V."/>
            <person name="Kaparullina E.N."/>
            <person name="Grouzdev D.S."/>
            <person name="Doronina N.V."/>
        </authorList>
    </citation>
    <scope>NUCLEOTIDE SEQUENCE [LARGE SCALE GENOMIC DNA]</scope>
    <source>
        <strain evidence="2 3">Dub</strain>
    </source>
</reference>
<evidence type="ECO:0000313" key="2">
    <source>
        <dbReference type="EMBL" id="TBN47650.1"/>
    </source>
</evidence>
<dbReference type="Gene3D" id="2.60.120.10">
    <property type="entry name" value="Jelly Rolls"/>
    <property type="match status" value="1"/>
</dbReference>
<dbReference type="Proteomes" id="UP000291613">
    <property type="component" value="Unassembled WGS sequence"/>
</dbReference>
<protein>
    <submittedName>
        <fullName evidence="2">Cyclic nucleotide-binding domain-containing protein</fullName>
    </submittedName>
</protein>
<dbReference type="SMART" id="SM00100">
    <property type="entry name" value="cNMP"/>
    <property type="match status" value="1"/>
</dbReference>
<proteinExistence type="predicted"/>
<dbReference type="PANTHER" id="PTHR24567:SF74">
    <property type="entry name" value="HTH-TYPE TRANSCRIPTIONAL REGULATOR ARCR"/>
    <property type="match status" value="1"/>
</dbReference>